<evidence type="ECO:0000256" key="1">
    <source>
        <dbReference type="SAM" id="MobiDB-lite"/>
    </source>
</evidence>
<dbReference type="Pfam" id="PF14229">
    <property type="entry name" value="DUF4332"/>
    <property type="match status" value="1"/>
</dbReference>
<accession>X0ZYS4</accession>
<name>X0ZYS4_9ZZZZ</name>
<feature type="domain" description="DUF4332" evidence="2">
    <location>
        <begin position="84"/>
        <end position="203"/>
    </location>
</feature>
<dbReference type="EMBL" id="BART01018413">
    <property type="protein sequence ID" value="GAG74985.1"/>
    <property type="molecule type" value="Genomic_DNA"/>
</dbReference>
<evidence type="ECO:0000259" key="2">
    <source>
        <dbReference type="Pfam" id="PF14229"/>
    </source>
</evidence>
<sequence>MVKEFERQLQGHRGEKGLDEARPEDLKEFAALIELEPIASAKSHLWAIRYYYEFTVNQEMVGLACELRQKRIKRTPFRLGKFRGVNQEHVEKLAAYGIENVEQMLNAGRTLSSRQALAEKTGVPLEAILEFVKLSDLARIPGLKSIRARLYYDSGVDTTEKLSSWDPEELRAMLTEFVERTGFNGIAPLPKEAQHAVTTAKKLPKMVGY</sequence>
<protein>
    <recommendedName>
        <fullName evidence="2">DUF4332 domain-containing protein</fullName>
    </recommendedName>
</protein>
<dbReference type="InterPro" id="IPR025567">
    <property type="entry name" value="DUF4332"/>
</dbReference>
<comment type="caution">
    <text evidence="3">The sequence shown here is derived from an EMBL/GenBank/DDBJ whole genome shotgun (WGS) entry which is preliminary data.</text>
</comment>
<reference evidence="3" key="1">
    <citation type="journal article" date="2014" name="Front. Microbiol.">
        <title>High frequency of phylogenetically diverse reductive dehalogenase-homologous genes in deep subseafloor sedimentary metagenomes.</title>
        <authorList>
            <person name="Kawai M."/>
            <person name="Futagami T."/>
            <person name="Toyoda A."/>
            <person name="Takaki Y."/>
            <person name="Nishi S."/>
            <person name="Hori S."/>
            <person name="Arai W."/>
            <person name="Tsubouchi T."/>
            <person name="Morono Y."/>
            <person name="Uchiyama I."/>
            <person name="Ito T."/>
            <person name="Fujiyama A."/>
            <person name="Inagaki F."/>
            <person name="Takami H."/>
        </authorList>
    </citation>
    <scope>NUCLEOTIDE SEQUENCE</scope>
    <source>
        <strain evidence="3">Expedition CK06-06</strain>
    </source>
</reference>
<organism evidence="3">
    <name type="scientific">marine sediment metagenome</name>
    <dbReference type="NCBI Taxonomy" id="412755"/>
    <lineage>
        <taxon>unclassified sequences</taxon>
        <taxon>metagenomes</taxon>
        <taxon>ecological metagenomes</taxon>
    </lineage>
</organism>
<proteinExistence type="predicted"/>
<dbReference type="AlphaFoldDB" id="X0ZYS4"/>
<evidence type="ECO:0000313" key="3">
    <source>
        <dbReference type="EMBL" id="GAG74985.1"/>
    </source>
</evidence>
<dbReference type="SUPFAM" id="SSF158702">
    <property type="entry name" value="Sec63 N-terminal domain-like"/>
    <property type="match status" value="1"/>
</dbReference>
<gene>
    <name evidence="3" type="ORF">S01H4_34766</name>
</gene>
<feature type="region of interest" description="Disordered" evidence="1">
    <location>
        <begin position="1"/>
        <end position="20"/>
    </location>
</feature>